<keyword evidence="8" id="KW-1185">Reference proteome</keyword>
<dbReference type="InterPro" id="IPR015422">
    <property type="entry name" value="PyrdxlP-dep_Trfase_small"/>
</dbReference>
<sequence length="452" mass="49700">MTVQNAVAGLSVRSSEVVEAIMPRIRDAVGERTRQDNPNIDLSTAENWLIRKELIEMYQESIRKGDLAARHFSYPLGFSGDPALITALSKFLNDYFNPHEPVQQSHIATAPGAASCLDALLHTVCDPGDGVLVPGPYWNGFDFQFRVRASVTPLVVNCPRFDDTFSSKLLPALEYAIANATIPVKALVFTNPHNPLGQCYSRTVLEDCLRFCEQRNLHFISDEVYAMSTLEPDMSSKNLSPFVSILSCDPASVGCSPRRVHAIWSISKDFGSSGIRLGCTVSQHNPEVIVGVSLASNTQVSSLAATFTKSILGSSSTPNLIALNRRRLSAAYAAITGWLRLNEFSYIPVSAGVFVFAKLGRDITTWDEEALLVKRCKEAGVVVSAGRSYHGIESEKGWVRLTFAVEAEALQEGLTRLSKALGAFPPQGTREPTSKNFFGLFWSRRFKGYFFQ</sequence>
<keyword evidence="4" id="KW-0808">Transferase</keyword>
<organism evidence="7 8">
    <name type="scientific">Penicillium cataractarum</name>
    <dbReference type="NCBI Taxonomy" id="2100454"/>
    <lineage>
        <taxon>Eukaryota</taxon>
        <taxon>Fungi</taxon>
        <taxon>Dikarya</taxon>
        <taxon>Ascomycota</taxon>
        <taxon>Pezizomycotina</taxon>
        <taxon>Eurotiomycetes</taxon>
        <taxon>Eurotiomycetidae</taxon>
        <taxon>Eurotiales</taxon>
        <taxon>Aspergillaceae</taxon>
        <taxon>Penicillium</taxon>
    </lineage>
</organism>
<dbReference type="Gene3D" id="3.90.1150.10">
    <property type="entry name" value="Aspartate Aminotransferase, domain 1"/>
    <property type="match status" value="1"/>
</dbReference>
<evidence type="ECO:0000256" key="2">
    <source>
        <dbReference type="ARBA" id="ARBA00007441"/>
    </source>
</evidence>
<evidence type="ECO:0000313" key="8">
    <source>
        <dbReference type="Proteomes" id="UP001147782"/>
    </source>
</evidence>
<dbReference type="InterPro" id="IPR015424">
    <property type="entry name" value="PyrdxlP-dep_Trfase"/>
</dbReference>
<dbReference type="GO" id="GO:0008483">
    <property type="term" value="F:transaminase activity"/>
    <property type="evidence" value="ECO:0007669"/>
    <property type="project" value="UniProtKB-KW"/>
</dbReference>
<name>A0A9W9SPF9_9EURO</name>
<dbReference type="GO" id="GO:0006520">
    <property type="term" value="P:amino acid metabolic process"/>
    <property type="evidence" value="ECO:0007669"/>
    <property type="project" value="TreeGrafter"/>
</dbReference>
<comment type="similarity">
    <text evidence="2">Belongs to the class-I pyridoxal-phosphate-dependent aminotransferase family.</text>
</comment>
<dbReference type="SUPFAM" id="SSF53383">
    <property type="entry name" value="PLP-dependent transferases"/>
    <property type="match status" value="1"/>
</dbReference>
<dbReference type="RefSeq" id="XP_056559020.1">
    <property type="nucleotide sequence ID" value="XM_056696808.1"/>
</dbReference>
<accession>A0A9W9SPF9</accession>
<evidence type="ECO:0000256" key="1">
    <source>
        <dbReference type="ARBA" id="ARBA00001933"/>
    </source>
</evidence>
<dbReference type="OrthoDB" id="1077582at2759"/>
<comment type="cofactor">
    <cofactor evidence="1">
        <name>pyridoxal 5'-phosphate</name>
        <dbReference type="ChEBI" id="CHEBI:597326"/>
    </cofactor>
</comment>
<dbReference type="EMBL" id="JAPZBS010000002">
    <property type="protein sequence ID" value="KAJ5381449.1"/>
    <property type="molecule type" value="Genomic_DNA"/>
</dbReference>
<dbReference type="PANTHER" id="PTHR43795">
    <property type="entry name" value="BIFUNCTIONAL ASPARTATE AMINOTRANSFERASE AND GLUTAMATE/ASPARTATE-PREPHENATE AMINOTRANSFERASE-RELATED"/>
    <property type="match status" value="1"/>
</dbReference>
<dbReference type="InterPro" id="IPR004839">
    <property type="entry name" value="Aminotransferase_I/II_large"/>
</dbReference>
<dbReference type="Gene3D" id="3.40.640.10">
    <property type="entry name" value="Type I PLP-dependent aspartate aminotransferase-like (Major domain)"/>
    <property type="match status" value="1"/>
</dbReference>
<evidence type="ECO:0000313" key="7">
    <source>
        <dbReference type="EMBL" id="KAJ5381449.1"/>
    </source>
</evidence>
<dbReference type="InterPro" id="IPR050478">
    <property type="entry name" value="Ethylene_sulfur-biosynth"/>
</dbReference>
<evidence type="ECO:0000256" key="3">
    <source>
        <dbReference type="ARBA" id="ARBA00022576"/>
    </source>
</evidence>
<dbReference type="CDD" id="cd00609">
    <property type="entry name" value="AAT_like"/>
    <property type="match status" value="1"/>
</dbReference>
<dbReference type="Pfam" id="PF00155">
    <property type="entry name" value="Aminotran_1_2"/>
    <property type="match status" value="1"/>
</dbReference>
<keyword evidence="5" id="KW-0663">Pyridoxal phosphate</keyword>
<proteinExistence type="inferred from homology"/>
<dbReference type="PANTHER" id="PTHR43795:SF32">
    <property type="entry name" value="AMINOTRANSFERASE GLII-RELATED"/>
    <property type="match status" value="1"/>
</dbReference>
<dbReference type="GeneID" id="81435985"/>
<evidence type="ECO:0000259" key="6">
    <source>
        <dbReference type="Pfam" id="PF00155"/>
    </source>
</evidence>
<gene>
    <name evidence="7" type="ORF">N7496_003877</name>
</gene>
<dbReference type="InterPro" id="IPR015421">
    <property type="entry name" value="PyrdxlP-dep_Trfase_major"/>
</dbReference>
<keyword evidence="3" id="KW-0032">Aminotransferase</keyword>
<dbReference type="GO" id="GO:0030170">
    <property type="term" value="F:pyridoxal phosphate binding"/>
    <property type="evidence" value="ECO:0007669"/>
    <property type="project" value="InterPro"/>
</dbReference>
<dbReference type="Proteomes" id="UP001147782">
    <property type="component" value="Unassembled WGS sequence"/>
</dbReference>
<feature type="domain" description="Aminotransferase class I/classII large" evidence="6">
    <location>
        <begin position="75"/>
        <end position="417"/>
    </location>
</feature>
<reference evidence="7" key="2">
    <citation type="journal article" date="2023" name="IMA Fungus">
        <title>Comparative genomic study of the Penicillium genus elucidates a diverse pangenome and 15 lateral gene transfer events.</title>
        <authorList>
            <person name="Petersen C."/>
            <person name="Sorensen T."/>
            <person name="Nielsen M.R."/>
            <person name="Sondergaard T.E."/>
            <person name="Sorensen J.L."/>
            <person name="Fitzpatrick D.A."/>
            <person name="Frisvad J.C."/>
            <person name="Nielsen K.L."/>
        </authorList>
    </citation>
    <scope>NUCLEOTIDE SEQUENCE</scope>
    <source>
        <strain evidence="7">IBT 29864</strain>
    </source>
</reference>
<evidence type="ECO:0000256" key="4">
    <source>
        <dbReference type="ARBA" id="ARBA00022679"/>
    </source>
</evidence>
<evidence type="ECO:0000256" key="5">
    <source>
        <dbReference type="ARBA" id="ARBA00022898"/>
    </source>
</evidence>
<reference evidence="7" key="1">
    <citation type="submission" date="2022-11" db="EMBL/GenBank/DDBJ databases">
        <authorList>
            <person name="Petersen C."/>
        </authorList>
    </citation>
    <scope>NUCLEOTIDE SEQUENCE</scope>
    <source>
        <strain evidence="7">IBT 29864</strain>
    </source>
</reference>
<comment type="caution">
    <text evidence="7">The sequence shown here is derived from an EMBL/GenBank/DDBJ whole genome shotgun (WGS) entry which is preliminary data.</text>
</comment>
<dbReference type="PRINTS" id="PR00753">
    <property type="entry name" value="ACCSYNTHASE"/>
</dbReference>
<protein>
    <recommendedName>
        <fullName evidence="6">Aminotransferase class I/classII large domain-containing protein</fullName>
    </recommendedName>
</protein>
<dbReference type="AlphaFoldDB" id="A0A9W9SPF9"/>